<sequence length="216" mass="24515">MFYIPVSKPEDWKVFLAQPRKQWKDGYSAKELAEAWQNALDFPRIVRNALASSKVAEDKEIEFIQGIPEYEVDLPGGSKASQNDLFVLARIDNELVAIMVEGKHREPFGKTIAEWKKDGGFSEGKRSRLAYLATTLGLPVLNIGKLRYQLFHRTVSAILTAQKYCTKKTIMLVHTFSSNNDSYPDYEAFAKMLGYKPEMNCFTEYKTKSGILLSLG</sequence>
<evidence type="ECO:0000313" key="2">
    <source>
        <dbReference type="EMBL" id="MPL98676.1"/>
    </source>
</evidence>
<protein>
    <recommendedName>
        <fullName evidence="1">DUF6946 domain-containing protein</fullName>
    </recommendedName>
</protein>
<dbReference type="AlphaFoldDB" id="A0A644W588"/>
<reference evidence="2" key="1">
    <citation type="submission" date="2019-08" db="EMBL/GenBank/DDBJ databases">
        <authorList>
            <person name="Kucharzyk K."/>
            <person name="Murdoch R.W."/>
            <person name="Higgins S."/>
            <person name="Loffler F."/>
        </authorList>
    </citation>
    <scope>NUCLEOTIDE SEQUENCE</scope>
</reference>
<accession>A0A644W588</accession>
<feature type="domain" description="DUF6946" evidence="1">
    <location>
        <begin position="6"/>
        <end position="216"/>
    </location>
</feature>
<dbReference type="EMBL" id="VSSQ01000621">
    <property type="protein sequence ID" value="MPL98676.1"/>
    <property type="molecule type" value="Genomic_DNA"/>
</dbReference>
<dbReference type="InterPro" id="IPR054024">
    <property type="entry name" value="DUF6946"/>
</dbReference>
<organism evidence="2">
    <name type="scientific">bioreactor metagenome</name>
    <dbReference type="NCBI Taxonomy" id="1076179"/>
    <lineage>
        <taxon>unclassified sequences</taxon>
        <taxon>metagenomes</taxon>
        <taxon>ecological metagenomes</taxon>
    </lineage>
</organism>
<proteinExistence type="predicted"/>
<dbReference type="Pfam" id="PF22187">
    <property type="entry name" value="DUF6946"/>
    <property type="match status" value="1"/>
</dbReference>
<gene>
    <name evidence="2" type="ORF">SDC9_44883</name>
</gene>
<comment type="caution">
    <text evidence="2">The sequence shown here is derived from an EMBL/GenBank/DDBJ whole genome shotgun (WGS) entry which is preliminary data.</text>
</comment>
<name>A0A644W588_9ZZZZ</name>
<evidence type="ECO:0000259" key="1">
    <source>
        <dbReference type="Pfam" id="PF22187"/>
    </source>
</evidence>